<evidence type="ECO:0000259" key="5">
    <source>
        <dbReference type="Pfam" id="PF17390"/>
    </source>
</evidence>
<comment type="catalytic activity">
    <reaction evidence="1">
        <text>Hydrolysis of terminal non-reducing alpha-L-rhamnose residues in alpha-L-rhamnosides.</text>
        <dbReference type="EC" id="3.2.1.40"/>
    </reaction>
</comment>
<evidence type="ECO:0000313" key="7">
    <source>
        <dbReference type="Proteomes" id="UP000283433"/>
    </source>
</evidence>
<dbReference type="SUPFAM" id="SSF48208">
    <property type="entry name" value="Six-hairpin glycosidases"/>
    <property type="match status" value="1"/>
</dbReference>
<dbReference type="AlphaFoldDB" id="A0A419S795"/>
<gene>
    <name evidence="6" type="ORF">BCY91_03035</name>
</gene>
<dbReference type="InterPro" id="IPR012341">
    <property type="entry name" value="6hp_glycosidase-like_sf"/>
</dbReference>
<protein>
    <recommendedName>
        <fullName evidence="2">alpha-L-rhamnosidase</fullName>
        <ecNumber evidence="2">3.2.1.40</ecNumber>
    </recommendedName>
</protein>
<dbReference type="Gene3D" id="1.50.10.10">
    <property type="match status" value="1"/>
</dbReference>
<keyword evidence="7" id="KW-1185">Reference proteome</keyword>
<dbReference type="InterPro" id="IPR035396">
    <property type="entry name" value="Bac_rhamnosid6H"/>
</dbReference>
<dbReference type="InterPro" id="IPR008928">
    <property type="entry name" value="6-hairpin_glycosidase_sf"/>
</dbReference>
<accession>A0A419S795</accession>
<name>A0A419S795_9SPHI</name>
<dbReference type="PANTHER" id="PTHR33307:SF6">
    <property type="entry name" value="ALPHA-RHAMNOSIDASE (EUROFUNG)-RELATED"/>
    <property type="match status" value="1"/>
</dbReference>
<organism evidence="6 7">
    <name type="scientific">Pelobium manganitolerans</name>
    <dbReference type="NCBI Taxonomy" id="1842495"/>
    <lineage>
        <taxon>Bacteria</taxon>
        <taxon>Pseudomonadati</taxon>
        <taxon>Bacteroidota</taxon>
        <taxon>Sphingobacteriia</taxon>
        <taxon>Sphingobacteriales</taxon>
        <taxon>Sphingobacteriaceae</taxon>
        <taxon>Pelobium</taxon>
    </lineage>
</organism>
<dbReference type="EMBL" id="MBTA01000012">
    <property type="protein sequence ID" value="RKD17133.1"/>
    <property type="molecule type" value="Genomic_DNA"/>
</dbReference>
<proteinExistence type="predicted"/>
<comment type="caution">
    <text evidence="6">The sequence shown here is derived from an EMBL/GenBank/DDBJ whole genome shotgun (WGS) entry which is preliminary data.</text>
</comment>
<keyword evidence="3" id="KW-0378">Hydrolase</keyword>
<evidence type="ECO:0000256" key="1">
    <source>
        <dbReference type="ARBA" id="ARBA00001445"/>
    </source>
</evidence>
<feature type="domain" description="Alpha-L-rhamnosidase six-hairpin glycosidase" evidence="4">
    <location>
        <begin position="2"/>
        <end position="108"/>
    </location>
</feature>
<dbReference type="Gene3D" id="2.60.420.10">
    <property type="entry name" value="Maltose phosphorylase, domain 3"/>
    <property type="match status" value="1"/>
</dbReference>
<dbReference type="Pfam" id="PF17390">
    <property type="entry name" value="Bac_rhamnosid_C"/>
    <property type="match status" value="1"/>
</dbReference>
<dbReference type="GO" id="GO:0005975">
    <property type="term" value="P:carbohydrate metabolic process"/>
    <property type="evidence" value="ECO:0007669"/>
    <property type="project" value="InterPro"/>
</dbReference>
<evidence type="ECO:0000256" key="3">
    <source>
        <dbReference type="ARBA" id="ARBA00022801"/>
    </source>
</evidence>
<dbReference type="EC" id="3.2.1.40" evidence="2"/>
<evidence type="ECO:0000313" key="6">
    <source>
        <dbReference type="EMBL" id="RKD17133.1"/>
    </source>
</evidence>
<dbReference type="PANTHER" id="PTHR33307">
    <property type="entry name" value="ALPHA-RHAMNOSIDASE (EUROFUNG)"/>
    <property type="match status" value="1"/>
</dbReference>
<reference evidence="6 7" key="1">
    <citation type="submission" date="2016-07" db="EMBL/GenBank/DDBJ databases">
        <title>Genome of Pelobium manganitolerans.</title>
        <authorList>
            <person name="Wu S."/>
            <person name="Wang G."/>
        </authorList>
    </citation>
    <scope>NUCLEOTIDE SEQUENCE [LARGE SCALE GENOMIC DNA]</scope>
    <source>
        <strain evidence="6 7">YS-25</strain>
    </source>
</reference>
<dbReference type="GO" id="GO:0030596">
    <property type="term" value="F:alpha-L-rhamnosidase activity"/>
    <property type="evidence" value="ECO:0007669"/>
    <property type="project" value="UniProtKB-EC"/>
</dbReference>
<feature type="domain" description="Alpha-L-rhamnosidase C-terminal" evidence="5">
    <location>
        <begin position="111"/>
        <end position="187"/>
    </location>
</feature>
<dbReference type="Pfam" id="PF17389">
    <property type="entry name" value="Bac_rhamnosid6H"/>
    <property type="match status" value="1"/>
</dbReference>
<sequence>MFNSEEATKTAINHLIELMRNNGNKLSTGFLGTAILNQTLSEIGESDMAYNLVLQRDNPSWLYSIDQGATTIWERWNSYTLKDGFGDASMNSFNHYAYGAVVEWMYAYMAGIRSEDAGFRKIIIEPQLDLRKNLPEGQERITEVKAQYASVNGMIKSHWKVDGEKVTYHINIPANTKAKFIVPVAMKGFPKAENSIKSISQKLDKTIVELDSGEYNFKLKINQK</sequence>
<dbReference type="InterPro" id="IPR035398">
    <property type="entry name" value="Bac_rhamnosid_C"/>
</dbReference>
<dbReference type="InterPro" id="IPR016007">
    <property type="entry name" value="Alpha_rhamnosid"/>
</dbReference>
<dbReference type="Proteomes" id="UP000283433">
    <property type="component" value="Unassembled WGS sequence"/>
</dbReference>
<evidence type="ECO:0000256" key="2">
    <source>
        <dbReference type="ARBA" id="ARBA00012652"/>
    </source>
</evidence>
<evidence type="ECO:0000259" key="4">
    <source>
        <dbReference type="Pfam" id="PF17389"/>
    </source>
</evidence>